<dbReference type="PROSITE" id="PS50302">
    <property type="entry name" value="PUM"/>
    <property type="match status" value="1"/>
</dbReference>
<feature type="compositionally biased region" description="Polar residues" evidence="5">
    <location>
        <begin position="172"/>
        <end position="189"/>
    </location>
</feature>
<dbReference type="Pfam" id="PF00806">
    <property type="entry name" value="PUF"/>
    <property type="match status" value="3"/>
</dbReference>
<dbReference type="Proteomes" id="UP001161247">
    <property type="component" value="Chromosome 3"/>
</dbReference>
<accession>A0AAV1CYC6</accession>
<feature type="compositionally biased region" description="Low complexity" evidence="5">
    <location>
        <begin position="153"/>
        <end position="171"/>
    </location>
</feature>
<keyword evidence="2" id="KW-0810">Translation regulation</keyword>
<dbReference type="GO" id="GO:0003729">
    <property type="term" value="F:mRNA binding"/>
    <property type="evidence" value="ECO:0007669"/>
    <property type="project" value="TreeGrafter"/>
</dbReference>
<evidence type="ECO:0000313" key="7">
    <source>
        <dbReference type="Proteomes" id="UP001161247"/>
    </source>
</evidence>
<reference evidence="6" key="1">
    <citation type="submission" date="2023-03" db="EMBL/GenBank/DDBJ databases">
        <authorList>
            <person name="Julca I."/>
        </authorList>
    </citation>
    <scope>NUCLEOTIDE SEQUENCE</scope>
</reference>
<feature type="region of interest" description="Disordered" evidence="5">
    <location>
        <begin position="153"/>
        <end position="189"/>
    </location>
</feature>
<protein>
    <submittedName>
        <fullName evidence="6">OLC1v1037573C1</fullName>
    </submittedName>
</protein>
<dbReference type="EMBL" id="OX459120">
    <property type="protein sequence ID" value="CAI9100462.1"/>
    <property type="molecule type" value="Genomic_DNA"/>
</dbReference>
<dbReference type="AlphaFoldDB" id="A0AAV1CYC6"/>
<keyword evidence="1" id="KW-0677">Repeat</keyword>
<feature type="repeat" description="Pumilio" evidence="4">
    <location>
        <begin position="411"/>
        <end position="446"/>
    </location>
</feature>
<feature type="compositionally biased region" description="Low complexity" evidence="5">
    <location>
        <begin position="14"/>
        <end position="23"/>
    </location>
</feature>
<dbReference type="GO" id="GO:0006417">
    <property type="term" value="P:regulation of translation"/>
    <property type="evidence" value="ECO:0007669"/>
    <property type="project" value="UniProtKB-KW"/>
</dbReference>
<feature type="region of interest" description="Disordered" evidence="5">
    <location>
        <begin position="101"/>
        <end position="127"/>
    </location>
</feature>
<dbReference type="SMART" id="SM00025">
    <property type="entry name" value="Pumilio"/>
    <property type="match status" value="3"/>
</dbReference>
<evidence type="ECO:0000256" key="2">
    <source>
        <dbReference type="ARBA" id="ARBA00022845"/>
    </source>
</evidence>
<dbReference type="GO" id="GO:0005737">
    <property type="term" value="C:cytoplasm"/>
    <property type="evidence" value="ECO:0007669"/>
    <property type="project" value="TreeGrafter"/>
</dbReference>
<dbReference type="PANTHER" id="PTHR12537">
    <property type="entry name" value="RNA BINDING PROTEIN PUMILIO-RELATED"/>
    <property type="match status" value="1"/>
</dbReference>
<evidence type="ECO:0000256" key="3">
    <source>
        <dbReference type="ARBA" id="ARBA00022884"/>
    </source>
</evidence>
<proteinExistence type="predicted"/>
<name>A0AAV1CYC6_OLDCO</name>
<sequence>MERSSSKDPIFNTSVSLPSPVVSAATHSAVPPSSSDFQEMPANSTPSPLLGASSNQEPISFGGFGSNLPISPGASVSVVPSSHHLEARVPPAMNITEAASSSSLLAQHPNQPRTEFGPNSSPGALMNASSSPVLGSFSPNLDSIFSGSIGSNIRNPSSSSASSQESTTVPSRNVTQETSSSAFPPSYSNQQSAQFGPIVASTHVSGIQSFPQLQPVVRGPAPIVGYAFRVVRRQPGVYGYSSPDYHMPIPISGTVYMDSPGGFISLIDEAMSEDGSRMICNYIRSIIHSDNHVQCQFTFSVAQDPERALNLMTHEFGSRVIKDCFTYLRPGATEILYYIVFDNIHLLAVDPNGYTVANSCIQFSEGREQLLNRVSYSQTALLELSHHDFGNYVVQKGIKLSEIFAERMCTRLSGHFLYLATEKGGSHIVEKCLRFRYSPILYDVLKDEEGILRLAGHKIGHHVILTALQVTMNDDKGWFRRIVGILGERFSHLVPNRG</sequence>
<dbReference type="PANTHER" id="PTHR12537:SF137">
    <property type="entry name" value="PUMILIO HOMOLOG 16-RELATED"/>
    <property type="match status" value="1"/>
</dbReference>
<organism evidence="6 7">
    <name type="scientific">Oldenlandia corymbosa var. corymbosa</name>
    <dbReference type="NCBI Taxonomy" id="529605"/>
    <lineage>
        <taxon>Eukaryota</taxon>
        <taxon>Viridiplantae</taxon>
        <taxon>Streptophyta</taxon>
        <taxon>Embryophyta</taxon>
        <taxon>Tracheophyta</taxon>
        <taxon>Spermatophyta</taxon>
        <taxon>Magnoliopsida</taxon>
        <taxon>eudicotyledons</taxon>
        <taxon>Gunneridae</taxon>
        <taxon>Pentapetalae</taxon>
        <taxon>asterids</taxon>
        <taxon>lamiids</taxon>
        <taxon>Gentianales</taxon>
        <taxon>Rubiaceae</taxon>
        <taxon>Rubioideae</taxon>
        <taxon>Spermacoceae</taxon>
        <taxon>Hedyotis-Oldenlandia complex</taxon>
        <taxon>Oldenlandia</taxon>
    </lineage>
</organism>
<evidence type="ECO:0000256" key="1">
    <source>
        <dbReference type="ARBA" id="ARBA00022737"/>
    </source>
</evidence>
<dbReference type="Gene3D" id="1.25.10.10">
    <property type="entry name" value="Leucine-rich Repeat Variant"/>
    <property type="match status" value="1"/>
</dbReference>
<feature type="region of interest" description="Disordered" evidence="5">
    <location>
        <begin position="1"/>
        <end position="65"/>
    </location>
</feature>
<dbReference type="InterPro" id="IPR001313">
    <property type="entry name" value="Pumilio_RNA-bd_rpt"/>
</dbReference>
<evidence type="ECO:0000256" key="4">
    <source>
        <dbReference type="PROSITE-ProRule" id="PRU00317"/>
    </source>
</evidence>
<gene>
    <name evidence="6" type="ORF">OLC1_LOCUS10288</name>
</gene>
<dbReference type="SUPFAM" id="SSF48371">
    <property type="entry name" value="ARM repeat"/>
    <property type="match status" value="1"/>
</dbReference>
<feature type="compositionally biased region" description="Polar residues" evidence="5">
    <location>
        <begin position="31"/>
        <end position="58"/>
    </location>
</feature>
<dbReference type="InterPro" id="IPR011989">
    <property type="entry name" value="ARM-like"/>
</dbReference>
<evidence type="ECO:0000256" key="5">
    <source>
        <dbReference type="SAM" id="MobiDB-lite"/>
    </source>
</evidence>
<keyword evidence="3" id="KW-0694">RNA-binding</keyword>
<evidence type="ECO:0000313" key="6">
    <source>
        <dbReference type="EMBL" id="CAI9100462.1"/>
    </source>
</evidence>
<dbReference type="InterPro" id="IPR016024">
    <property type="entry name" value="ARM-type_fold"/>
</dbReference>
<keyword evidence="7" id="KW-1185">Reference proteome</keyword>